<protein>
    <submittedName>
        <fullName evidence="2">Uncharacterized protein</fullName>
    </submittedName>
</protein>
<sequence>MSPTIVNNSLNKTHSKPKASDKKQEYYESKERQMTQFHPFSDTPTQSKEHLSGGGEKIVSYFQCELQEHFLNRVFSSKGSENYFFPTIKIKIWHGLAEASCSLACAYFESWPGMAQTTAASERVVLFLFHPPVFLRPDNRQNVIHKRTAITTTSEKT</sequence>
<dbReference type="AlphaFoldDB" id="A0AAV4UA64"/>
<keyword evidence="3" id="KW-1185">Reference proteome</keyword>
<name>A0AAV4UA64_9ARAC</name>
<feature type="region of interest" description="Disordered" evidence="1">
    <location>
        <begin position="1"/>
        <end position="28"/>
    </location>
</feature>
<reference evidence="2 3" key="1">
    <citation type="submission" date="2021-06" db="EMBL/GenBank/DDBJ databases">
        <title>Caerostris darwini draft genome.</title>
        <authorList>
            <person name="Kono N."/>
            <person name="Arakawa K."/>
        </authorList>
    </citation>
    <scope>NUCLEOTIDE SEQUENCE [LARGE SCALE GENOMIC DNA]</scope>
</reference>
<proteinExistence type="predicted"/>
<evidence type="ECO:0000313" key="2">
    <source>
        <dbReference type="EMBL" id="GIY54683.1"/>
    </source>
</evidence>
<organism evidence="2 3">
    <name type="scientific">Caerostris darwini</name>
    <dbReference type="NCBI Taxonomy" id="1538125"/>
    <lineage>
        <taxon>Eukaryota</taxon>
        <taxon>Metazoa</taxon>
        <taxon>Ecdysozoa</taxon>
        <taxon>Arthropoda</taxon>
        <taxon>Chelicerata</taxon>
        <taxon>Arachnida</taxon>
        <taxon>Araneae</taxon>
        <taxon>Araneomorphae</taxon>
        <taxon>Entelegynae</taxon>
        <taxon>Araneoidea</taxon>
        <taxon>Araneidae</taxon>
        <taxon>Caerostris</taxon>
    </lineage>
</organism>
<feature type="compositionally biased region" description="Basic and acidic residues" evidence="1">
    <location>
        <begin position="18"/>
        <end position="28"/>
    </location>
</feature>
<evidence type="ECO:0000313" key="3">
    <source>
        <dbReference type="Proteomes" id="UP001054837"/>
    </source>
</evidence>
<dbReference type="Proteomes" id="UP001054837">
    <property type="component" value="Unassembled WGS sequence"/>
</dbReference>
<dbReference type="EMBL" id="BPLQ01010955">
    <property type="protein sequence ID" value="GIY54683.1"/>
    <property type="molecule type" value="Genomic_DNA"/>
</dbReference>
<feature type="compositionally biased region" description="Polar residues" evidence="1">
    <location>
        <begin position="1"/>
        <end position="12"/>
    </location>
</feature>
<comment type="caution">
    <text evidence="2">The sequence shown here is derived from an EMBL/GenBank/DDBJ whole genome shotgun (WGS) entry which is preliminary data.</text>
</comment>
<gene>
    <name evidence="2" type="ORF">CDAR_47131</name>
</gene>
<accession>A0AAV4UA64</accession>
<evidence type="ECO:0000256" key="1">
    <source>
        <dbReference type="SAM" id="MobiDB-lite"/>
    </source>
</evidence>